<feature type="signal peptide" evidence="3">
    <location>
        <begin position="1"/>
        <end position="23"/>
    </location>
</feature>
<name>H2AXK9_KAZAF</name>
<dbReference type="EC" id="3.1.1.3" evidence="1"/>
<dbReference type="Gene3D" id="3.40.50.1820">
    <property type="entry name" value="alpha/beta hydrolase"/>
    <property type="match status" value="1"/>
</dbReference>
<dbReference type="SUPFAM" id="SSF53474">
    <property type="entry name" value="alpha/beta-Hydrolases"/>
    <property type="match status" value="1"/>
</dbReference>
<keyword evidence="6" id="KW-1185">Reference proteome</keyword>
<protein>
    <recommendedName>
        <fullName evidence="1">triacylglycerol lipase</fullName>
        <ecNumber evidence="1">3.1.1.3</ecNumber>
    </recommendedName>
</protein>
<dbReference type="Pfam" id="PF01764">
    <property type="entry name" value="Lipase_3"/>
    <property type="match status" value="1"/>
</dbReference>
<evidence type="ECO:0000313" key="5">
    <source>
        <dbReference type="EMBL" id="CCF59109.1"/>
    </source>
</evidence>
<dbReference type="eggNOG" id="KOG4569">
    <property type="taxonomic scope" value="Eukaryota"/>
</dbReference>
<organism evidence="5 6">
    <name type="scientific">Kazachstania africana (strain ATCC 22294 / BCRC 22015 / CBS 2517 / CECT 1963 / NBRC 1671 / NRRL Y-8276)</name>
    <name type="common">Yeast</name>
    <name type="synonym">Kluyveromyces africanus</name>
    <dbReference type="NCBI Taxonomy" id="1071382"/>
    <lineage>
        <taxon>Eukaryota</taxon>
        <taxon>Fungi</taxon>
        <taxon>Dikarya</taxon>
        <taxon>Ascomycota</taxon>
        <taxon>Saccharomycotina</taxon>
        <taxon>Saccharomycetes</taxon>
        <taxon>Saccharomycetales</taxon>
        <taxon>Saccharomycetaceae</taxon>
        <taxon>Kazachstania</taxon>
    </lineage>
</organism>
<dbReference type="GO" id="GO:0004806">
    <property type="term" value="F:triacylglycerol lipase activity"/>
    <property type="evidence" value="ECO:0007669"/>
    <property type="project" value="UniProtKB-EC"/>
</dbReference>
<dbReference type="PANTHER" id="PTHR46640">
    <property type="entry name" value="TRIACYLGLYCEROL LIPASE, PUTATIVE (AFU_ORTHOLOGUE AFUA_6G06510)-RELATED"/>
    <property type="match status" value="1"/>
</dbReference>
<dbReference type="InterPro" id="IPR002921">
    <property type="entry name" value="Fungal_lipase-type"/>
</dbReference>
<sequence length="353" mass="40795">MMVNIFYTLFFCVLLVQGYVVKAKENDLQDLVRTQDILITEPVYERLVYFSKACALCSCIRSNELFEGKTMKDGACPKRLKFCHDEEDNPTVGRTRIEMVLIADVGELGTGYVLVDHGREVVVMVFRSSSTNEDWLSDFKVTPVSYTPVCQEGYMRKIEEGKLKKCENCKLHRGFNKFTKTLSKHFLEKMERILLKYPDYRVVTTGHSLGAALAIISGIELRLRGYEPLVLTYAPPRMFNREMSDWIDDLFETDSIHQNILESGEVKFEHGYFRVVHNSDLIPMLPPMYEVAGLEIFINKLDLPHTRTDIQYVGPGEFKVDNQCFGRIEFLDEVLHTNEHRSYFINLTRCSGF</sequence>
<keyword evidence="3" id="KW-0732">Signal</keyword>
<dbReference type="HOGENOM" id="CLU_032957_3_0_1"/>
<accession>H2AXK9</accession>
<keyword evidence="2" id="KW-0378">Hydrolase</keyword>
<evidence type="ECO:0000313" key="6">
    <source>
        <dbReference type="Proteomes" id="UP000005220"/>
    </source>
</evidence>
<dbReference type="GO" id="GO:0006629">
    <property type="term" value="P:lipid metabolic process"/>
    <property type="evidence" value="ECO:0007669"/>
    <property type="project" value="InterPro"/>
</dbReference>
<feature type="domain" description="Fungal lipase-type" evidence="4">
    <location>
        <begin position="123"/>
        <end position="288"/>
    </location>
</feature>
<evidence type="ECO:0000256" key="1">
    <source>
        <dbReference type="ARBA" id="ARBA00013279"/>
    </source>
</evidence>
<dbReference type="RefSeq" id="XP_003958244.1">
    <property type="nucleotide sequence ID" value="XM_003958195.1"/>
</dbReference>
<proteinExistence type="predicted"/>
<evidence type="ECO:0000259" key="4">
    <source>
        <dbReference type="Pfam" id="PF01764"/>
    </source>
</evidence>
<dbReference type="AlphaFoldDB" id="H2AXK9"/>
<evidence type="ECO:0000256" key="3">
    <source>
        <dbReference type="SAM" id="SignalP"/>
    </source>
</evidence>
<gene>
    <name evidence="5" type="primary">KAFR0G00760</name>
    <name evidence="5" type="ORF">KAFR_0G00760</name>
</gene>
<dbReference type="FunCoup" id="H2AXK9">
    <property type="interactions" value="20"/>
</dbReference>
<evidence type="ECO:0000256" key="2">
    <source>
        <dbReference type="ARBA" id="ARBA00022801"/>
    </source>
</evidence>
<dbReference type="OrthoDB" id="406844at2759"/>
<dbReference type="GeneID" id="13884600"/>
<dbReference type="InterPro" id="IPR051299">
    <property type="entry name" value="AB_hydrolase_lip/est"/>
</dbReference>
<dbReference type="PANTHER" id="PTHR46640:SF3">
    <property type="entry name" value="LIPASE LIH1-RELATED"/>
    <property type="match status" value="1"/>
</dbReference>
<dbReference type="EMBL" id="HE650827">
    <property type="protein sequence ID" value="CCF59109.1"/>
    <property type="molecule type" value="Genomic_DNA"/>
</dbReference>
<dbReference type="KEGG" id="kaf:KAFR_0G00760"/>
<dbReference type="InParanoid" id="H2AXK9"/>
<dbReference type="Proteomes" id="UP000005220">
    <property type="component" value="Chromosome 7"/>
</dbReference>
<feature type="chain" id="PRO_5003559024" description="triacylglycerol lipase" evidence="3">
    <location>
        <begin position="24"/>
        <end position="353"/>
    </location>
</feature>
<dbReference type="CDD" id="cd00519">
    <property type="entry name" value="Lipase_3"/>
    <property type="match status" value="1"/>
</dbReference>
<reference evidence="5 6" key="1">
    <citation type="journal article" date="2011" name="Proc. Natl. Acad. Sci. U.S.A.">
        <title>Evolutionary erosion of yeast sex chromosomes by mating-type switching accidents.</title>
        <authorList>
            <person name="Gordon J.L."/>
            <person name="Armisen D."/>
            <person name="Proux-Wera E."/>
            <person name="Oheigeartaigh S.S."/>
            <person name="Byrne K.P."/>
            <person name="Wolfe K.H."/>
        </authorList>
    </citation>
    <scope>NUCLEOTIDE SEQUENCE [LARGE SCALE GENOMIC DNA]</scope>
    <source>
        <strain evidence="6">ATCC 22294 / BCRC 22015 / CBS 2517 / CECT 1963 / NBRC 1671 / NRRL Y-8276</strain>
    </source>
</reference>
<dbReference type="InterPro" id="IPR029058">
    <property type="entry name" value="AB_hydrolase_fold"/>
</dbReference>